<dbReference type="Proteomes" id="UP001324427">
    <property type="component" value="Unassembled WGS sequence"/>
</dbReference>
<accession>A0AAV9J9Z8</accession>
<gene>
    <name evidence="1" type="ORF">LTR36_007467</name>
</gene>
<dbReference type="Pfam" id="PF26639">
    <property type="entry name" value="Het-6_barrel"/>
    <property type="match status" value="1"/>
</dbReference>
<evidence type="ECO:0000313" key="1">
    <source>
        <dbReference type="EMBL" id="KAK4541758.1"/>
    </source>
</evidence>
<name>A0AAV9J9Z8_9PEZI</name>
<comment type="caution">
    <text evidence="1">The sequence shown here is derived from an EMBL/GenBank/DDBJ whole genome shotgun (WGS) entry which is preliminary data.</text>
</comment>
<dbReference type="PANTHER" id="PTHR24148">
    <property type="entry name" value="ANKYRIN REPEAT DOMAIN-CONTAINING PROTEIN 39 HOMOLOG-RELATED"/>
    <property type="match status" value="1"/>
</dbReference>
<dbReference type="EMBL" id="JAVFHQ010000049">
    <property type="protein sequence ID" value="KAK4541758.1"/>
    <property type="molecule type" value="Genomic_DNA"/>
</dbReference>
<dbReference type="PANTHER" id="PTHR24148:SF77">
    <property type="entry name" value="HETEROKARYON INCOMPATIBILITY DOMAIN-CONTAINING PROTEIN"/>
    <property type="match status" value="1"/>
</dbReference>
<proteinExistence type="predicted"/>
<dbReference type="InterPro" id="IPR052895">
    <property type="entry name" value="HetReg/Transcr_Mod"/>
</dbReference>
<evidence type="ECO:0000313" key="2">
    <source>
        <dbReference type="Proteomes" id="UP001324427"/>
    </source>
</evidence>
<reference evidence="1 2" key="1">
    <citation type="submission" date="2021-11" db="EMBL/GenBank/DDBJ databases">
        <title>Black yeast isolated from Biological Soil Crust.</title>
        <authorList>
            <person name="Kurbessoian T."/>
        </authorList>
    </citation>
    <scope>NUCLEOTIDE SEQUENCE [LARGE SCALE GENOMIC DNA]</scope>
    <source>
        <strain evidence="1 2">CCFEE 5522</strain>
    </source>
</reference>
<protein>
    <submittedName>
        <fullName evidence="1">Uncharacterized protein</fullName>
    </submittedName>
</protein>
<keyword evidence="2" id="KW-1185">Reference proteome</keyword>
<dbReference type="AlphaFoldDB" id="A0AAV9J9Z8"/>
<sequence length="414" mass="46029">MPWAELEAFLDTDRYIDRYGVPDAFHGHFSHEMSIRTHFGDSVVYPHILAHQRRAVKGGGNEYGASLLDVLARFRHAGATDARDKVFGLLGLCSDTLGIQSNYSLSIRDVYIDCSVKLIKHHGNLDLLCQGPWELLGNEGRNPELPSWCPDYAHAGESRILFAQRDIYASGPELPQVPFAILSSGALVLDGFAVDDIAVVRGPVGADTIPGPPFSPGVQTALLWMPDSLLREGIDQGHDDLASFLKYDNVPSRHCHTDNRLEEYWRTLTLDCMRMPSRRLREKELVTLRGVFQRWLVAPFDSYLTSFEDPGFTETKISFTGSGSGDFDPLHAAYHGWHFAVSRTGLYCMVPRVAKPGDHIAVLPGAKVPVLLRPRDAHSLTFEWVGACYVHGFMDGEALQPNNGIAKGRRYEIA</sequence>
<organism evidence="1 2">
    <name type="scientific">Oleoguttula mirabilis</name>
    <dbReference type="NCBI Taxonomy" id="1507867"/>
    <lineage>
        <taxon>Eukaryota</taxon>
        <taxon>Fungi</taxon>
        <taxon>Dikarya</taxon>
        <taxon>Ascomycota</taxon>
        <taxon>Pezizomycotina</taxon>
        <taxon>Dothideomycetes</taxon>
        <taxon>Dothideomycetidae</taxon>
        <taxon>Mycosphaerellales</taxon>
        <taxon>Teratosphaeriaceae</taxon>
        <taxon>Oleoguttula</taxon>
    </lineage>
</organism>